<evidence type="ECO:0000256" key="5">
    <source>
        <dbReference type="ARBA" id="ARBA00023136"/>
    </source>
</evidence>
<dbReference type="EMBL" id="BMPQ01000002">
    <property type="protein sequence ID" value="GGK51105.1"/>
    <property type="molecule type" value="Genomic_DNA"/>
</dbReference>
<feature type="transmembrane region" description="Helical" evidence="10">
    <location>
        <begin position="50"/>
        <end position="71"/>
    </location>
</feature>
<comment type="caution">
    <text evidence="11">The sequence shown here is derived from an EMBL/GenBank/DDBJ whole genome shotgun (WGS) entry which is preliminary data.</text>
</comment>
<dbReference type="InterPro" id="IPR003691">
    <property type="entry name" value="FluC"/>
</dbReference>
<feature type="transmembrane region" description="Helical" evidence="10">
    <location>
        <begin position="21"/>
        <end position="38"/>
    </location>
</feature>
<evidence type="ECO:0000313" key="12">
    <source>
        <dbReference type="Proteomes" id="UP000637788"/>
    </source>
</evidence>
<keyword evidence="4 10" id="KW-1133">Transmembrane helix</keyword>
<evidence type="ECO:0000256" key="10">
    <source>
        <dbReference type="RuleBase" id="RU004340"/>
    </source>
</evidence>
<proteinExistence type="inferred from homology"/>
<dbReference type="AlphaFoldDB" id="A0A917QIU5"/>
<dbReference type="Pfam" id="PF02537">
    <property type="entry name" value="CRCB"/>
    <property type="match status" value="1"/>
</dbReference>
<evidence type="ECO:0000256" key="9">
    <source>
        <dbReference type="ARBA" id="ARBA00049940"/>
    </source>
</evidence>
<keyword evidence="6" id="KW-0407">Ion channel</keyword>
<reference evidence="11" key="2">
    <citation type="submission" date="2020-09" db="EMBL/GenBank/DDBJ databases">
        <authorList>
            <person name="Sun Q."/>
            <person name="Ohkuma M."/>
        </authorList>
    </citation>
    <scope>NUCLEOTIDE SEQUENCE</scope>
    <source>
        <strain evidence="11">JCM 3035</strain>
    </source>
</reference>
<evidence type="ECO:0000256" key="4">
    <source>
        <dbReference type="ARBA" id="ARBA00022989"/>
    </source>
</evidence>
<evidence type="ECO:0000256" key="2">
    <source>
        <dbReference type="ARBA" id="ARBA00022475"/>
    </source>
</evidence>
<keyword evidence="6" id="KW-0813">Transport</keyword>
<accession>A0A917QIU5</accession>
<name>A0A917QIU5_9ACTN</name>
<gene>
    <name evidence="11" type="ORF">GCM10010094_09140</name>
</gene>
<organism evidence="11 12">
    <name type="scientific">Streptomyces flaveus</name>
    <dbReference type="NCBI Taxonomy" id="66370"/>
    <lineage>
        <taxon>Bacteria</taxon>
        <taxon>Bacillati</taxon>
        <taxon>Actinomycetota</taxon>
        <taxon>Actinomycetes</taxon>
        <taxon>Kitasatosporales</taxon>
        <taxon>Streptomycetaceae</taxon>
        <taxon>Streptomyces</taxon>
        <taxon>Streptomyces aurantiacus group</taxon>
    </lineage>
</organism>
<dbReference type="GO" id="GO:0034220">
    <property type="term" value="P:monoatomic ion transmembrane transport"/>
    <property type="evidence" value="ECO:0007669"/>
    <property type="project" value="UniProtKB-KW"/>
</dbReference>
<evidence type="ECO:0000256" key="7">
    <source>
        <dbReference type="ARBA" id="ARBA00035120"/>
    </source>
</evidence>
<comment type="similarity">
    <text evidence="7 10">Belongs to the fluoride channel Fluc/FEX (TC 1.A.43) family.</text>
</comment>
<evidence type="ECO:0000313" key="11">
    <source>
        <dbReference type="EMBL" id="GGK51105.1"/>
    </source>
</evidence>
<keyword evidence="2" id="KW-1003">Cell membrane</keyword>
<sequence>MFGVLMVVSSEVRAPHRLVRPFFGTGVLGGFTTFSAYVGDIRRLVGQGHATTGLAFLVLTLVVSLAAAWSASAVTRRLIARGLT</sequence>
<keyword evidence="6" id="KW-0406">Ion transport</keyword>
<reference evidence="11" key="1">
    <citation type="journal article" date="2014" name="Int. J. Syst. Evol. Microbiol.">
        <title>Complete genome sequence of Corynebacterium casei LMG S-19264T (=DSM 44701T), isolated from a smear-ripened cheese.</title>
        <authorList>
            <consortium name="US DOE Joint Genome Institute (JGI-PGF)"/>
            <person name="Walter F."/>
            <person name="Albersmeier A."/>
            <person name="Kalinowski J."/>
            <person name="Ruckert C."/>
        </authorList>
    </citation>
    <scope>NUCLEOTIDE SEQUENCE</scope>
    <source>
        <strain evidence="11">JCM 3035</strain>
    </source>
</reference>
<dbReference type="GO" id="GO:0005886">
    <property type="term" value="C:plasma membrane"/>
    <property type="evidence" value="ECO:0007669"/>
    <property type="project" value="UniProtKB-SubCell"/>
</dbReference>
<comment type="function">
    <text evidence="9">Fluoride-specific ion channel. Important for reducing fluoride concentration in the cell, thus reducing its toxicity.</text>
</comment>
<dbReference type="Proteomes" id="UP000637788">
    <property type="component" value="Unassembled WGS sequence"/>
</dbReference>
<keyword evidence="12" id="KW-1185">Reference proteome</keyword>
<keyword evidence="5 10" id="KW-0472">Membrane</keyword>
<evidence type="ECO:0000256" key="6">
    <source>
        <dbReference type="ARBA" id="ARBA00023303"/>
    </source>
</evidence>
<comment type="subcellular location">
    <subcellularLocation>
        <location evidence="1">Cell membrane</location>
        <topology evidence="1">Multi-pass membrane protein</topology>
    </subcellularLocation>
</comment>
<evidence type="ECO:0000256" key="8">
    <source>
        <dbReference type="ARBA" id="ARBA00035585"/>
    </source>
</evidence>
<comment type="caution">
    <text evidence="10">Lacks conserved residue(s) required for the propagation of feature annotation.</text>
</comment>
<keyword evidence="3 10" id="KW-0812">Transmembrane</keyword>
<protein>
    <recommendedName>
        <fullName evidence="10">Fluoride-specific ion channel</fullName>
    </recommendedName>
</protein>
<comment type="catalytic activity">
    <reaction evidence="8">
        <text>fluoride(in) = fluoride(out)</text>
        <dbReference type="Rhea" id="RHEA:76159"/>
        <dbReference type="ChEBI" id="CHEBI:17051"/>
    </reaction>
    <physiologicalReaction direction="left-to-right" evidence="8">
        <dbReference type="Rhea" id="RHEA:76160"/>
    </physiologicalReaction>
</comment>
<evidence type="ECO:0000256" key="3">
    <source>
        <dbReference type="ARBA" id="ARBA00022692"/>
    </source>
</evidence>
<evidence type="ECO:0000256" key="1">
    <source>
        <dbReference type="ARBA" id="ARBA00004651"/>
    </source>
</evidence>